<sequence length="67" mass="7997">MDYEKHQKGYEFKATYSHLNHSGLLFIRNETDGSLVRELPFPCQFEKITEEEVQKAINGFFEQIEER</sequence>
<proteinExistence type="predicted"/>
<dbReference type="AlphaFoldDB" id="A0A8J2ZZY2"/>
<comment type="caution">
    <text evidence="1">The sequence shown here is derived from an EMBL/GenBank/DDBJ whole genome shotgun (WGS) entry which is preliminary data.</text>
</comment>
<dbReference type="RefSeq" id="WP_188499406.1">
    <property type="nucleotide sequence ID" value="NZ_BMFV01000062.1"/>
</dbReference>
<dbReference type="Proteomes" id="UP000656813">
    <property type="component" value="Unassembled WGS sequence"/>
</dbReference>
<evidence type="ECO:0000313" key="2">
    <source>
        <dbReference type="Proteomes" id="UP000656813"/>
    </source>
</evidence>
<organism evidence="1 2">
    <name type="scientific">Pullulanibacillus pueri</name>
    <dbReference type="NCBI Taxonomy" id="1437324"/>
    <lineage>
        <taxon>Bacteria</taxon>
        <taxon>Bacillati</taxon>
        <taxon>Bacillota</taxon>
        <taxon>Bacilli</taxon>
        <taxon>Bacillales</taxon>
        <taxon>Sporolactobacillaceae</taxon>
        <taxon>Pullulanibacillus</taxon>
    </lineage>
</organism>
<accession>A0A8J2ZZY2</accession>
<gene>
    <name evidence="1" type="ORF">GCM10007096_42560</name>
</gene>
<keyword evidence="2" id="KW-1185">Reference proteome</keyword>
<reference evidence="1" key="2">
    <citation type="submission" date="2020-09" db="EMBL/GenBank/DDBJ databases">
        <authorList>
            <person name="Sun Q."/>
            <person name="Zhou Y."/>
        </authorList>
    </citation>
    <scope>NUCLEOTIDE SEQUENCE</scope>
    <source>
        <strain evidence="1">CGMCC 1.12777</strain>
    </source>
</reference>
<dbReference type="EMBL" id="BMFV01000062">
    <property type="protein sequence ID" value="GGH88986.1"/>
    <property type="molecule type" value="Genomic_DNA"/>
</dbReference>
<reference evidence="1" key="1">
    <citation type="journal article" date="2014" name="Int. J. Syst. Evol. Microbiol.">
        <title>Complete genome sequence of Corynebacterium casei LMG S-19264T (=DSM 44701T), isolated from a smear-ripened cheese.</title>
        <authorList>
            <consortium name="US DOE Joint Genome Institute (JGI-PGF)"/>
            <person name="Walter F."/>
            <person name="Albersmeier A."/>
            <person name="Kalinowski J."/>
            <person name="Ruckert C."/>
        </authorList>
    </citation>
    <scope>NUCLEOTIDE SEQUENCE</scope>
    <source>
        <strain evidence="1">CGMCC 1.12777</strain>
    </source>
</reference>
<protein>
    <submittedName>
        <fullName evidence="1">Uncharacterized protein</fullName>
    </submittedName>
</protein>
<name>A0A8J2ZZY2_9BACL</name>
<evidence type="ECO:0000313" key="1">
    <source>
        <dbReference type="EMBL" id="GGH88986.1"/>
    </source>
</evidence>